<keyword evidence="4 6" id="KW-1133">Transmembrane helix</keyword>
<dbReference type="Pfam" id="PF02653">
    <property type="entry name" value="BPD_transp_2"/>
    <property type="match status" value="1"/>
</dbReference>
<feature type="transmembrane region" description="Helical" evidence="6">
    <location>
        <begin position="176"/>
        <end position="196"/>
    </location>
</feature>
<evidence type="ECO:0000256" key="6">
    <source>
        <dbReference type="SAM" id="Phobius"/>
    </source>
</evidence>
<proteinExistence type="predicted"/>
<feature type="transmembrane region" description="Helical" evidence="6">
    <location>
        <begin position="91"/>
        <end position="110"/>
    </location>
</feature>
<feature type="transmembrane region" description="Helical" evidence="6">
    <location>
        <begin position="390"/>
        <end position="412"/>
    </location>
</feature>
<comment type="subcellular location">
    <subcellularLocation>
        <location evidence="1">Cell membrane</location>
        <topology evidence="1">Multi-pass membrane protein</topology>
    </subcellularLocation>
</comment>
<dbReference type="EMBL" id="LT629792">
    <property type="protein sequence ID" value="SDT87140.1"/>
    <property type="molecule type" value="Genomic_DNA"/>
</dbReference>
<dbReference type="Proteomes" id="UP000198976">
    <property type="component" value="Chromosome I"/>
</dbReference>
<protein>
    <submittedName>
        <fullName evidence="7">Nucleoside ABC transporter membrane protein</fullName>
    </submittedName>
</protein>
<gene>
    <name evidence="7" type="ORF">SAMN04489714_0398</name>
</gene>
<accession>A0ABY0V5J6</accession>
<evidence type="ECO:0000256" key="3">
    <source>
        <dbReference type="ARBA" id="ARBA00022692"/>
    </source>
</evidence>
<keyword evidence="3 6" id="KW-0812">Transmembrane</keyword>
<dbReference type="CDD" id="cd06580">
    <property type="entry name" value="TM_PBP1_transp_TpRbsC_like"/>
    <property type="match status" value="1"/>
</dbReference>
<dbReference type="RefSeq" id="WP_058236170.1">
    <property type="nucleotide sequence ID" value="NZ_LT629792.1"/>
</dbReference>
<reference evidence="7 8" key="1">
    <citation type="submission" date="2016-10" db="EMBL/GenBank/DDBJ databases">
        <authorList>
            <person name="Varghese N."/>
            <person name="Submissions S."/>
        </authorList>
    </citation>
    <scope>NUCLEOTIDE SEQUENCE [LARGE SCALE GENOMIC DNA]</scope>
    <source>
        <strain evidence="7 8">DSM 9169</strain>
    </source>
</reference>
<feature type="transmembrane region" description="Helical" evidence="6">
    <location>
        <begin position="60"/>
        <end position="79"/>
    </location>
</feature>
<dbReference type="InterPro" id="IPR001851">
    <property type="entry name" value="ABC_transp_permease"/>
</dbReference>
<feature type="transmembrane region" description="Helical" evidence="6">
    <location>
        <begin position="150"/>
        <end position="170"/>
    </location>
</feature>
<organism evidence="7 8">
    <name type="scientific">Schaalia radingae</name>
    <dbReference type="NCBI Taxonomy" id="131110"/>
    <lineage>
        <taxon>Bacteria</taxon>
        <taxon>Bacillati</taxon>
        <taxon>Actinomycetota</taxon>
        <taxon>Actinomycetes</taxon>
        <taxon>Actinomycetales</taxon>
        <taxon>Actinomycetaceae</taxon>
        <taxon>Schaalia</taxon>
    </lineage>
</organism>
<keyword evidence="5 6" id="KW-0472">Membrane</keyword>
<evidence type="ECO:0000313" key="7">
    <source>
        <dbReference type="EMBL" id="SDT87140.1"/>
    </source>
</evidence>
<evidence type="ECO:0000256" key="1">
    <source>
        <dbReference type="ARBA" id="ARBA00004651"/>
    </source>
</evidence>
<feature type="transmembrane region" description="Helical" evidence="6">
    <location>
        <begin position="346"/>
        <end position="369"/>
    </location>
</feature>
<evidence type="ECO:0000256" key="4">
    <source>
        <dbReference type="ARBA" id="ARBA00022989"/>
    </source>
</evidence>
<name>A0ABY0V5J6_9ACTO</name>
<dbReference type="PANTHER" id="PTHR43370:SF1">
    <property type="entry name" value="GUANOSINE ABC TRANSPORTER PERMEASE PROTEIN NUPQ"/>
    <property type="match status" value="1"/>
</dbReference>
<feature type="transmembrane region" description="Helical" evidence="6">
    <location>
        <begin position="259"/>
        <end position="281"/>
    </location>
</feature>
<evidence type="ECO:0000256" key="5">
    <source>
        <dbReference type="ARBA" id="ARBA00023136"/>
    </source>
</evidence>
<evidence type="ECO:0000256" key="2">
    <source>
        <dbReference type="ARBA" id="ARBA00022475"/>
    </source>
</evidence>
<keyword evidence="8" id="KW-1185">Reference proteome</keyword>
<feature type="transmembrane region" description="Helical" evidence="6">
    <location>
        <begin position="20"/>
        <end position="40"/>
    </location>
</feature>
<dbReference type="PANTHER" id="PTHR43370">
    <property type="entry name" value="SUGAR ABC TRANSPORTER INTEGRAL MEMBRANE PROTEIN-RELATED"/>
    <property type="match status" value="1"/>
</dbReference>
<keyword evidence="2" id="KW-1003">Cell membrane</keyword>
<sequence length="421" mass="44152">MSTTATTQSVQPALPVKVVVSYALAAVLSALLAFYCHSSTRFALGRSSDFVAIPDFSVPARPFAIVATLILAALTAVAFMQRQRRVSTPLWMHAIVGVLFILVFLTWAGAGRDTVIPIVTLLAGALTLSVPLIFGAMAGTVGERSGTINIAIEGQLLFGAFLGAVVASLARNAWVGLIAAPIAGMLVSLLLVLFGLKYRVDQIIVGVVLNVLVLGLTSFFYSTVLNVSAESREAFNSGVSLPVISIPILSRIPLIGPVLFQQTILVYTMYVVVGVLQFMLFHSRWGLRMRACGEHPQAADTVGINVMRTRINNAILGGALAGLGGAFFTIGHGLAFAKDMASGNGYIALAAMILGGWTPIGGVAAALLFGFAMNLGYTLSIIGSPMPSQIMLMIPYVVTILAIAGFVGRVRAPAAEGVPYP</sequence>
<evidence type="ECO:0000313" key="8">
    <source>
        <dbReference type="Proteomes" id="UP000198976"/>
    </source>
</evidence>
<feature type="transmembrane region" description="Helical" evidence="6">
    <location>
        <begin position="203"/>
        <end position="221"/>
    </location>
</feature>
<feature type="transmembrane region" description="Helical" evidence="6">
    <location>
        <begin position="116"/>
        <end position="138"/>
    </location>
</feature>
<feature type="transmembrane region" description="Helical" evidence="6">
    <location>
        <begin position="314"/>
        <end position="334"/>
    </location>
</feature>